<feature type="transmembrane region" description="Helical" evidence="9">
    <location>
        <begin position="156"/>
        <end position="177"/>
    </location>
</feature>
<dbReference type="NCBIfam" id="TIGR01297">
    <property type="entry name" value="CDF"/>
    <property type="match status" value="1"/>
</dbReference>
<comment type="similarity">
    <text evidence="2">Belongs to the cation diffusion facilitator (CDF) transporter (TC 2.A.4) family. SLC30A subfamily.</text>
</comment>
<dbReference type="InterPro" id="IPR002524">
    <property type="entry name" value="Cation_efflux"/>
</dbReference>
<comment type="subcellular location">
    <subcellularLocation>
        <location evidence="1">Membrane</location>
        <topology evidence="1">Multi-pass membrane protein</topology>
    </subcellularLocation>
</comment>
<feature type="transmembrane region" description="Helical" evidence="9">
    <location>
        <begin position="50"/>
        <end position="68"/>
    </location>
</feature>
<evidence type="ECO:0000313" key="12">
    <source>
        <dbReference type="EMBL" id="ARO44851.1"/>
    </source>
</evidence>
<keyword evidence="8 9" id="KW-0472">Membrane</keyword>
<dbReference type="InterPro" id="IPR027470">
    <property type="entry name" value="Cation_efflux_CTD"/>
</dbReference>
<keyword evidence="12" id="KW-0614">Plasmid</keyword>
<evidence type="ECO:0000259" key="11">
    <source>
        <dbReference type="Pfam" id="PF16916"/>
    </source>
</evidence>
<dbReference type="GO" id="GO:0005886">
    <property type="term" value="C:plasma membrane"/>
    <property type="evidence" value="ECO:0007669"/>
    <property type="project" value="TreeGrafter"/>
</dbReference>
<keyword evidence="6 9" id="KW-1133">Transmembrane helix</keyword>
<evidence type="ECO:0000256" key="3">
    <source>
        <dbReference type="ARBA" id="ARBA00022448"/>
    </source>
</evidence>
<keyword evidence="4 9" id="KW-0812">Transmembrane</keyword>
<dbReference type="AlphaFoldDB" id="A0A2P0QER5"/>
<dbReference type="InterPro" id="IPR027469">
    <property type="entry name" value="Cation_efflux_TMD_sf"/>
</dbReference>
<evidence type="ECO:0000256" key="9">
    <source>
        <dbReference type="SAM" id="Phobius"/>
    </source>
</evidence>
<geneLocation type="plasmid" evidence="12">
    <name>pMG1_RT685</name>
</geneLocation>
<keyword evidence="5" id="KW-0864">Zinc transport</keyword>
<dbReference type="InterPro" id="IPR050681">
    <property type="entry name" value="CDF/SLC30A"/>
</dbReference>
<evidence type="ECO:0000256" key="5">
    <source>
        <dbReference type="ARBA" id="ARBA00022906"/>
    </source>
</evidence>
<evidence type="ECO:0000256" key="8">
    <source>
        <dbReference type="ARBA" id="ARBA00023136"/>
    </source>
</evidence>
<keyword evidence="5" id="KW-0862">Zinc</keyword>
<proteinExistence type="inferred from homology"/>
<dbReference type="PANTHER" id="PTHR11562">
    <property type="entry name" value="CATION EFFLUX PROTEIN/ ZINC TRANSPORTER"/>
    <property type="match status" value="1"/>
</dbReference>
<dbReference type="GO" id="GO:0005385">
    <property type="term" value="F:zinc ion transmembrane transporter activity"/>
    <property type="evidence" value="ECO:0007669"/>
    <property type="project" value="TreeGrafter"/>
</dbReference>
<evidence type="ECO:0000256" key="4">
    <source>
        <dbReference type="ARBA" id="ARBA00022692"/>
    </source>
</evidence>
<evidence type="ECO:0000259" key="10">
    <source>
        <dbReference type="Pfam" id="PF01545"/>
    </source>
</evidence>
<name>A0A2P0QER5_PSESF</name>
<keyword evidence="7" id="KW-0406">Ion transport</keyword>
<dbReference type="SUPFAM" id="SSF161111">
    <property type="entry name" value="Cation efflux protein transmembrane domain-like"/>
    <property type="match status" value="1"/>
</dbReference>
<feature type="transmembrane region" description="Helical" evidence="9">
    <location>
        <begin position="116"/>
        <end position="135"/>
    </location>
</feature>
<evidence type="ECO:0000256" key="2">
    <source>
        <dbReference type="ARBA" id="ARBA00008873"/>
    </source>
</evidence>
<dbReference type="Pfam" id="PF16916">
    <property type="entry name" value="ZT_dimer"/>
    <property type="match status" value="1"/>
</dbReference>
<evidence type="ECO:0000256" key="1">
    <source>
        <dbReference type="ARBA" id="ARBA00004141"/>
    </source>
</evidence>
<sequence length="305" mass="32927">MSSGHSHGQVRAGHEKMLVVALLLTTGFMIAEVIGAWITGSLALLSDAAHMFTDSAALAISLLAFQIAKRPADRTRTFGYARFEILASALNAILLFFVAIYILYEAYQRLVSPAPIQSIGMLVIAILGLIVNLLSMRMLGAGSGESLNVKGAYLEVWSDMLGSLGVIIAALVIWFTGWAWVDSLVAAGIGLWVLPRTWTLLRESMNVLLEGVPNGIDLKEVESTILKVGGVVAVHDLHIWSVTSGKNVMSVHIVISESSLNGQEILSEVTQVVSKGFEIGHCTIQLEHGGFHDDEHDEADHEHHA</sequence>
<keyword evidence="3" id="KW-0813">Transport</keyword>
<evidence type="ECO:0000256" key="6">
    <source>
        <dbReference type="ARBA" id="ARBA00022989"/>
    </source>
</evidence>
<dbReference type="RefSeq" id="WP_172687587.1">
    <property type="nucleotide sequence ID" value="NZ_KX009059.1"/>
</dbReference>
<feature type="transmembrane region" description="Helical" evidence="9">
    <location>
        <begin position="80"/>
        <end position="104"/>
    </location>
</feature>
<dbReference type="SUPFAM" id="SSF160240">
    <property type="entry name" value="Cation efflux protein cytoplasmic domain-like"/>
    <property type="match status" value="1"/>
</dbReference>
<feature type="domain" description="Cation efflux protein transmembrane" evidence="10">
    <location>
        <begin position="18"/>
        <end position="209"/>
    </location>
</feature>
<reference evidence="12" key="1">
    <citation type="submission" date="2016-03" db="EMBL/GenBank/DDBJ databases">
        <title>The evolution of Pseudomonas syringae pv. actinidiae in New Zealand.</title>
        <authorList>
            <person name="Taiaroa G."/>
            <person name="Poulter R.T.M."/>
            <person name="Lamont I."/>
            <person name="Stockwell P."/>
            <person name="Butler M.I."/>
        </authorList>
    </citation>
    <scope>NUCLEOTIDE SEQUENCE</scope>
    <source>
        <strain evidence="12">RT685</strain>
        <plasmid evidence="12">pMG1_RT685</plasmid>
    </source>
</reference>
<dbReference type="InterPro" id="IPR058533">
    <property type="entry name" value="Cation_efflux_TM"/>
</dbReference>
<dbReference type="EMBL" id="KX009059">
    <property type="protein sequence ID" value="ARO44851.1"/>
    <property type="molecule type" value="Genomic_DNA"/>
</dbReference>
<feature type="domain" description="Cation efflux protein cytoplasmic" evidence="11">
    <location>
        <begin position="213"/>
        <end position="288"/>
    </location>
</feature>
<protein>
    <submittedName>
        <fullName evidence="12">Cobalt-zinc-cadmium resistance protein CzcD</fullName>
    </submittedName>
</protein>
<dbReference type="PANTHER" id="PTHR11562:SF17">
    <property type="entry name" value="RE54080P-RELATED"/>
    <property type="match status" value="1"/>
</dbReference>
<evidence type="ECO:0000256" key="7">
    <source>
        <dbReference type="ARBA" id="ARBA00023065"/>
    </source>
</evidence>
<organism evidence="12">
    <name type="scientific">Pseudomonas syringae pv. actinidiae</name>
    <dbReference type="NCBI Taxonomy" id="103796"/>
    <lineage>
        <taxon>Bacteria</taxon>
        <taxon>Pseudomonadati</taxon>
        <taxon>Pseudomonadota</taxon>
        <taxon>Gammaproteobacteria</taxon>
        <taxon>Pseudomonadales</taxon>
        <taxon>Pseudomonadaceae</taxon>
        <taxon>Pseudomonas</taxon>
        <taxon>Pseudomonas syringae</taxon>
    </lineage>
</organism>
<feature type="transmembrane region" description="Helical" evidence="9">
    <location>
        <begin position="17"/>
        <end position="38"/>
    </location>
</feature>
<dbReference type="InterPro" id="IPR036837">
    <property type="entry name" value="Cation_efflux_CTD_sf"/>
</dbReference>
<dbReference type="Pfam" id="PF01545">
    <property type="entry name" value="Cation_efflux"/>
    <property type="match status" value="1"/>
</dbReference>
<accession>A0A2P0QER5</accession>
<dbReference type="Gene3D" id="1.20.1510.10">
    <property type="entry name" value="Cation efflux protein transmembrane domain"/>
    <property type="match status" value="1"/>
</dbReference>